<sequence length="330" mass="37213">MKTPTKFNRRHWLRLGLGVATGSMAGLSAIGKATDPDTCETTPALELGPFPPMKSRSQLDHDVDLTQVTGQSGTAKGELLEVSGRILDDDCKPVEGAIVETWQANHFGKYNHEFNTKGEHDPNFQGWGQAITNAEGRFSFKTVVPGLYASRARHIHYKVSKRGYHEMVTQLYFDGEERNKTDGIYNDLTHEEQKQVTRTIDRSSALAKMDFDIHIRQAKPGKVTEKVLQSYTGKYKLDCTGGIERLVNELYGKEFTSMIIEITNRGETLYMTMPITPTMEVIWKAKDTFDANAFYNMSLVFKRGADEKVNRLVLAWDEQNSFEAVRTASL</sequence>
<evidence type="ECO:0000256" key="3">
    <source>
        <dbReference type="ARBA" id="ARBA00023002"/>
    </source>
</evidence>
<keyword evidence="2 6" id="KW-0223">Dioxygenase</keyword>
<accession>A0A385SP10</accession>
<evidence type="ECO:0000256" key="2">
    <source>
        <dbReference type="ARBA" id="ARBA00022964"/>
    </source>
</evidence>
<dbReference type="PANTHER" id="PTHR33711">
    <property type="entry name" value="DIOXYGENASE, PUTATIVE (AFU_ORTHOLOGUE AFUA_2G02910)-RELATED"/>
    <property type="match status" value="1"/>
</dbReference>
<keyword evidence="7" id="KW-1185">Reference proteome</keyword>
<reference evidence="7" key="1">
    <citation type="submission" date="2018-09" db="EMBL/GenBank/DDBJ databases">
        <title>Chryseolinea sp. KIS68-18 isolated from soil.</title>
        <authorList>
            <person name="Weon H.-Y."/>
            <person name="Kwon S.-W."/>
            <person name="Lee S.A."/>
        </authorList>
    </citation>
    <scope>NUCLEOTIDE SEQUENCE [LARGE SCALE GENOMIC DNA]</scope>
    <source>
        <strain evidence="7">KIS68-18</strain>
    </source>
</reference>
<dbReference type="GO" id="GO:0008199">
    <property type="term" value="F:ferric iron binding"/>
    <property type="evidence" value="ECO:0007669"/>
    <property type="project" value="InterPro"/>
</dbReference>
<dbReference type="GO" id="GO:0018578">
    <property type="term" value="F:protocatechuate 3,4-dioxygenase activity"/>
    <property type="evidence" value="ECO:0007669"/>
    <property type="project" value="InterPro"/>
</dbReference>
<dbReference type="InterPro" id="IPR039387">
    <property type="entry name" value="3_4-PCD"/>
</dbReference>
<dbReference type="EMBL" id="CP032382">
    <property type="protein sequence ID" value="AYB32899.1"/>
    <property type="molecule type" value="Genomic_DNA"/>
</dbReference>
<feature type="signal peptide" evidence="4">
    <location>
        <begin position="1"/>
        <end position="25"/>
    </location>
</feature>
<comment type="similarity">
    <text evidence="1">Belongs to the intradiol ring-cleavage dioxygenase family.</text>
</comment>
<proteinExistence type="inferred from homology"/>
<evidence type="ECO:0000256" key="4">
    <source>
        <dbReference type="SAM" id="SignalP"/>
    </source>
</evidence>
<name>A0A385SP10_9BACT</name>
<dbReference type="SUPFAM" id="SSF49482">
    <property type="entry name" value="Aromatic compound dioxygenase"/>
    <property type="match status" value="1"/>
</dbReference>
<dbReference type="RefSeq" id="WP_119756146.1">
    <property type="nucleotide sequence ID" value="NZ_CP032382.1"/>
</dbReference>
<dbReference type="InterPro" id="IPR000627">
    <property type="entry name" value="Intradiol_dOase_C"/>
</dbReference>
<evidence type="ECO:0000313" key="6">
    <source>
        <dbReference type="EMBL" id="AYB32899.1"/>
    </source>
</evidence>
<dbReference type="PANTHER" id="PTHR33711:SF10">
    <property type="entry name" value="INTRADIOL RING-CLEAVAGE DIOXYGENASES DOMAIN-CONTAINING PROTEIN"/>
    <property type="match status" value="1"/>
</dbReference>
<dbReference type="CDD" id="cd03459">
    <property type="entry name" value="3_4-PCD"/>
    <property type="match status" value="1"/>
</dbReference>
<dbReference type="InterPro" id="IPR050770">
    <property type="entry name" value="Intradiol_RC_Dioxygenase"/>
</dbReference>
<feature type="domain" description="Intradiol ring-cleavage dioxygenases" evidence="5">
    <location>
        <begin position="63"/>
        <end position="215"/>
    </location>
</feature>
<protein>
    <submittedName>
        <fullName evidence="6">Intradiol ring-cleavage dioxygenase</fullName>
    </submittedName>
</protein>
<dbReference type="KEGG" id="chk:D4L85_20985"/>
<dbReference type="Proteomes" id="UP000266183">
    <property type="component" value="Chromosome"/>
</dbReference>
<keyword evidence="4" id="KW-0732">Signal</keyword>
<evidence type="ECO:0000256" key="1">
    <source>
        <dbReference type="ARBA" id="ARBA00007825"/>
    </source>
</evidence>
<keyword evidence="3" id="KW-0560">Oxidoreductase</keyword>
<evidence type="ECO:0000313" key="7">
    <source>
        <dbReference type="Proteomes" id="UP000266183"/>
    </source>
</evidence>
<dbReference type="OrthoDB" id="933561at2"/>
<gene>
    <name evidence="6" type="ORF">D4L85_20985</name>
</gene>
<dbReference type="AlphaFoldDB" id="A0A385SP10"/>
<dbReference type="InterPro" id="IPR015889">
    <property type="entry name" value="Intradiol_dOase_core"/>
</dbReference>
<feature type="chain" id="PRO_5017357274" evidence="4">
    <location>
        <begin position="26"/>
        <end position="330"/>
    </location>
</feature>
<dbReference type="Gene3D" id="2.60.130.10">
    <property type="entry name" value="Aromatic compound dioxygenase"/>
    <property type="match status" value="1"/>
</dbReference>
<evidence type="ECO:0000259" key="5">
    <source>
        <dbReference type="Pfam" id="PF00775"/>
    </source>
</evidence>
<dbReference type="Pfam" id="PF00775">
    <property type="entry name" value="Dioxygenase_C"/>
    <property type="match status" value="1"/>
</dbReference>
<organism evidence="6 7">
    <name type="scientific">Chryseolinea soli</name>
    <dbReference type="NCBI Taxonomy" id="2321403"/>
    <lineage>
        <taxon>Bacteria</taxon>
        <taxon>Pseudomonadati</taxon>
        <taxon>Bacteroidota</taxon>
        <taxon>Cytophagia</taxon>
        <taxon>Cytophagales</taxon>
        <taxon>Fulvivirgaceae</taxon>
        <taxon>Chryseolinea</taxon>
    </lineage>
</organism>